<evidence type="ECO:0000256" key="8">
    <source>
        <dbReference type="ARBA" id="ARBA00023239"/>
    </source>
</evidence>
<dbReference type="Proteomes" id="UP000032487">
    <property type="component" value="Unassembled WGS sequence"/>
</dbReference>
<comment type="catalytic activity">
    <reaction evidence="9 10">
        <text>hydrogencarbonate + H(+) = CO2 + H2O</text>
        <dbReference type="Rhea" id="RHEA:10748"/>
        <dbReference type="ChEBI" id="CHEBI:15377"/>
        <dbReference type="ChEBI" id="CHEBI:15378"/>
        <dbReference type="ChEBI" id="CHEBI:16526"/>
        <dbReference type="ChEBI" id="CHEBI:17544"/>
        <dbReference type="EC" id="4.2.1.1"/>
    </reaction>
</comment>
<accession>A0A0D9AV75</accession>
<evidence type="ECO:0000313" key="13">
    <source>
        <dbReference type="Proteomes" id="UP000032487"/>
    </source>
</evidence>
<dbReference type="PANTHER" id="PTHR18952">
    <property type="entry name" value="CARBONIC ANHYDRASE"/>
    <property type="match status" value="1"/>
</dbReference>
<evidence type="ECO:0000256" key="4">
    <source>
        <dbReference type="ARBA" id="ARBA00012925"/>
    </source>
</evidence>
<dbReference type="EC" id="4.2.1.1" evidence="4 10"/>
<evidence type="ECO:0000256" key="3">
    <source>
        <dbReference type="ARBA" id="ARBA00010718"/>
    </source>
</evidence>
<feature type="signal peptide" evidence="10">
    <location>
        <begin position="1"/>
        <end position="19"/>
    </location>
</feature>
<dbReference type="InterPro" id="IPR001148">
    <property type="entry name" value="CA_dom"/>
</dbReference>
<dbReference type="SMART" id="SM01057">
    <property type="entry name" value="Carb_anhydrase"/>
    <property type="match status" value="1"/>
</dbReference>
<dbReference type="InterPro" id="IPR036398">
    <property type="entry name" value="CA_dom_sf"/>
</dbReference>
<dbReference type="RefSeq" id="WP_045160268.1">
    <property type="nucleotide sequence ID" value="NZ_JYHV01000004.1"/>
</dbReference>
<dbReference type="InterPro" id="IPR023561">
    <property type="entry name" value="Carbonic_anhydrase_a-class"/>
</dbReference>
<dbReference type="PROSITE" id="PS51144">
    <property type="entry name" value="ALPHA_CA_2"/>
    <property type="match status" value="1"/>
</dbReference>
<dbReference type="InterPro" id="IPR018338">
    <property type="entry name" value="Carbonic_anhydrase_a-class_CS"/>
</dbReference>
<dbReference type="PANTHER" id="PTHR18952:SF265">
    <property type="entry name" value="CARBONIC ANHYDRASE"/>
    <property type="match status" value="1"/>
</dbReference>
<name>A0A0D9AV75_STUST</name>
<evidence type="ECO:0000259" key="11">
    <source>
        <dbReference type="PROSITE" id="PS51144"/>
    </source>
</evidence>
<feature type="chain" id="PRO_5025094086" description="Carbonic anhydrase" evidence="10">
    <location>
        <begin position="20"/>
        <end position="243"/>
    </location>
</feature>
<dbReference type="Gene3D" id="3.10.200.10">
    <property type="entry name" value="Alpha carbonic anhydrase"/>
    <property type="match status" value="1"/>
</dbReference>
<protein>
    <recommendedName>
        <fullName evidence="5 10">Carbonic anhydrase</fullName>
        <ecNumber evidence="4 10">4.2.1.1</ecNumber>
    </recommendedName>
</protein>
<comment type="cofactor">
    <cofactor evidence="1 10">
        <name>Zn(2+)</name>
        <dbReference type="ChEBI" id="CHEBI:29105"/>
    </cofactor>
</comment>
<dbReference type="PATRIC" id="fig|316.101.peg.2048"/>
<dbReference type="InterPro" id="IPR041891">
    <property type="entry name" value="Alpha_CA_prokaryot-like"/>
</dbReference>
<dbReference type="OrthoDB" id="5327615at2"/>
<evidence type="ECO:0000256" key="2">
    <source>
        <dbReference type="ARBA" id="ARBA00002904"/>
    </source>
</evidence>
<dbReference type="SUPFAM" id="SSF51069">
    <property type="entry name" value="Carbonic anhydrase"/>
    <property type="match status" value="1"/>
</dbReference>
<feature type="domain" description="Alpha-carbonic anhydrase" evidence="11">
    <location>
        <begin position="24"/>
        <end position="243"/>
    </location>
</feature>
<evidence type="ECO:0000256" key="5">
    <source>
        <dbReference type="ARBA" id="ARBA00014628"/>
    </source>
</evidence>
<dbReference type="GO" id="GO:0004089">
    <property type="term" value="F:carbonate dehydratase activity"/>
    <property type="evidence" value="ECO:0007669"/>
    <property type="project" value="UniProtKB-UniRule"/>
</dbReference>
<organism evidence="12 13">
    <name type="scientific">Stutzerimonas stutzeri</name>
    <name type="common">Pseudomonas stutzeri</name>
    <dbReference type="NCBI Taxonomy" id="316"/>
    <lineage>
        <taxon>Bacteria</taxon>
        <taxon>Pseudomonadati</taxon>
        <taxon>Pseudomonadota</taxon>
        <taxon>Gammaproteobacteria</taxon>
        <taxon>Pseudomonadales</taxon>
        <taxon>Pseudomonadaceae</taxon>
        <taxon>Stutzerimonas</taxon>
    </lineage>
</organism>
<dbReference type="Pfam" id="PF00194">
    <property type="entry name" value="Carb_anhydrase"/>
    <property type="match status" value="1"/>
</dbReference>
<comment type="function">
    <text evidence="2 10">Reversible hydration of carbon dioxide.</text>
</comment>
<evidence type="ECO:0000256" key="7">
    <source>
        <dbReference type="ARBA" id="ARBA00022833"/>
    </source>
</evidence>
<keyword evidence="7 10" id="KW-0862">Zinc</keyword>
<keyword evidence="10" id="KW-0732">Signal</keyword>
<dbReference type="AlphaFoldDB" id="A0A0D9AV75"/>
<evidence type="ECO:0000313" key="12">
    <source>
        <dbReference type="EMBL" id="KJH84925.1"/>
    </source>
</evidence>
<dbReference type="GO" id="GO:0008270">
    <property type="term" value="F:zinc ion binding"/>
    <property type="evidence" value="ECO:0007669"/>
    <property type="project" value="UniProtKB-UniRule"/>
</dbReference>
<keyword evidence="6 10" id="KW-0479">Metal-binding</keyword>
<evidence type="ECO:0000256" key="9">
    <source>
        <dbReference type="ARBA" id="ARBA00048348"/>
    </source>
</evidence>
<gene>
    <name evidence="12" type="ORF">UF78_01520</name>
</gene>
<sequence>MRKAALAIGVMIACANAWAVTPGTHWGYSGEAGPQNWAKLTPEFHSCAGQNQSPVNLDGFIEAELTPLKLDYTAGASEVVNNGHTVQVAYEPGSTLTLDGKQYQLIQFHFHMPSENQIKGHSYPLEGHLVHSDEMGHLVVLAVMFKEGKQNTVLASLWNTPPAEGAKQLLPQRVNIGDMLPADLDYYRFNGSLTTPPCSEGVRWLVLKQPIAASHAQIEALTKAVGHANNRPLQPVNARTILQ</sequence>
<dbReference type="CDD" id="cd03124">
    <property type="entry name" value="alpha_CA_prokaryotic_like"/>
    <property type="match status" value="1"/>
</dbReference>
<evidence type="ECO:0000256" key="1">
    <source>
        <dbReference type="ARBA" id="ARBA00001947"/>
    </source>
</evidence>
<reference evidence="12 13" key="1">
    <citation type="submission" date="2015-02" db="EMBL/GenBank/DDBJ databases">
        <title>Draft genome sequence of Pseudomonas stutzeri NT0128 isolated from wheat (Triticum turgidum) rhizosphere.</title>
        <authorList>
            <person name="Tovi N."/>
            <person name="Frenk S."/>
            <person name="Hadar Y."/>
            <person name="Minz D."/>
        </authorList>
    </citation>
    <scope>NUCLEOTIDE SEQUENCE [LARGE SCALE GENOMIC DNA]</scope>
    <source>
        <strain evidence="12 13">NT0128</strain>
    </source>
</reference>
<keyword evidence="8 10" id="KW-0456">Lyase</keyword>
<proteinExistence type="inferred from homology"/>
<comment type="similarity">
    <text evidence="3 10">Belongs to the alpha-carbonic anhydrase family.</text>
</comment>
<comment type="caution">
    <text evidence="12">The sequence shown here is derived from an EMBL/GenBank/DDBJ whole genome shotgun (WGS) entry which is preliminary data.</text>
</comment>
<dbReference type="PROSITE" id="PS00162">
    <property type="entry name" value="ALPHA_CA_1"/>
    <property type="match status" value="1"/>
</dbReference>
<evidence type="ECO:0000256" key="10">
    <source>
        <dbReference type="RuleBase" id="RU367011"/>
    </source>
</evidence>
<evidence type="ECO:0000256" key="6">
    <source>
        <dbReference type="ARBA" id="ARBA00022723"/>
    </source>
</evidence>
<dbReference type="EMBL" id="JYHV01000004">
    <property type="protein sequence ID" value="KJH84925.1"/>
    <property type="molecule type" value="Genomic_DNA"/>
</dbReference>